<organism evidence="2 3">
    <name type="scientific">Lutimaribacter saemankumensis</name>
    <dbReference type="NCBI Taxonomy" id="490829"/>
    <lineage>
        <taxon>Bacteria</taxon>
        <taxon>Pseudomonadati</taxon>
        <taxon>Pseudomonadota</taxon>
        <taxon>Alphaproteobacteria</taxon>
        <taxon>Rhodobacterales</taxon>
        <taxon>Roseobacteraceae</taxon>
        <taxon>Lutimaribacter</taxon>
    </lineage>
</organism>
<dbReference type="Proteomes" id="UP000199340">
    <property type="component" value="Unassembled WGS sequence"/>
</dbReference>
<dbReference type="SUPFAM" id="SSF52833">
    <property type="entry name" value="Thioredoxin-like"/>
    <property type="match status" value="1"/>
</dbReference>
<dbReference type="InterPro" id="IPR036249">
    <property type="entry name" value="Thioredoxin-like_sf"/>
</dbReference>
<evidence type="ECO:0008006" key="4">
    <source>
        <dbReference type="Google" id="ProtNLM"/>
    </source>
</evidence>
<accession>A0A1G8LNB6</accession>
<gene>
    <name evidence="2" type="ORF">SAMN05421850_103382</name>
</gene>
<keyword evidence="1" id="KW-0732">Signal</keyword>
<protein>
    <recommendedName>
        <fullName evidence="4">Regulatory protein SoxS</fullName>
    </recommendedName>
</protein>
<dbReference type="STRING" id="490829.SAMN05421850_103382"/>
<sequence length="122" mass="13378">MGAIKSFILYLAFGLAAAPALAVELIMVERDGCSYCIAWKEQVGPAYPNTAMGQFAPLRMIDISDAPPEGIEFASRVLFTPTFVLVEDGQELGRIEGHPGEDFFWGLLHRLLKDKTEYDGPG</sequence>
<dbReference type="EMBL" id="FNEB01000003">
    <property type="protein sequence ID" value="SDI57105.1"/>
    <property type="molecule type" value="Genomic_DNA"/>
</dbReference>
<evidence type="ECO:0000313" key="2">
    <source>
        <dbReference type="EMBL" id="SDI57105.1"/>
    </source>
</evidence>
<dbReference type="OrthoDB" id="7362982at2"/>
<evidence type="ECO:0000313" key="3">
    <source>
        <dbReference type="Proteomes" id="UP000199340"/>
    </source>
</evidence>
<dbReference type="Gene3D" id="3.40.30.10">
    <property type="entry name" value="Glutaredoxin"/>
    <property type="match status" value="1"/>
</dbReference>
<proteinExistence type="predicted"/>
<dbReference type="RefSeq" id="WP_090028306.1">
    <property type="nucleotide sequence ID" value="NZ_FNEB01000003.1"/>
</dbReference>
<evidence type="ECO:0000256" key="1">
    <source>
        <dbReference type="SAM" id="SignalP"/>
    </source>
</evidence>
<feature type="chain" id="PRO_5011529289" description="Regulatory protein SoxS" evidence="1">
    <location>
        <begin position="23"/>
        <end position="122"/>
    </location>
</feature>
<feature type="signal peptide" evidence="1">
    <location>
        <begin position="1"/>
        <end position="22"/>
    </location>
</feature>
<name>A0A1G8LNB6_9RHOB</name>
<dbReference type="AlphaFoldDB" id="A0A1G8LNB6"/>
<reference evidence="2 3" key="1">
    <citation type="submission" date="2016-10" db="EMBL/GenBank/DDBJ databases">
        <authorList>
            <person name="de Groot N.N."/>
        </authorList>
    </citation>
    <scope>NUCLEOTIDE SEQUENCE [LARGE SCALE GENOMIC DNA]</scope>
    <source>
        <strain evidence="2 3">DSM 28010</strain>
    </source>
</reference>
<keyword evidence="3" id="KW-1185">Reference proteome</keyword>